<organism evidence="6 7">
    <name type="scientific">Stappia indica</name>
    <dbReference type="NCBI Taxonomy" id="538381"/>
    <lineage>
        <taxon>Bacteria</taxon>
        <taxon>Pseudomonadati</taxon>
        <taxon>Pseudomonadota</taxon>
        <taxon>Alphaproteobacteria</taxon>
        <taxon>Hyphomicrobiales</taxon>
        <taxon>Stappiaceae</taxon>
        <taxon>Stappia</taxon>
    </lineage>
</organism>
<evidence type="ECO:0000313" key="6">
    <source>
        <dbReference type="EMBL" id="SOC26100.1"/>
    </source>
</evidence>
<keyword evidence="2" id="KW-0805">Transcription regulation</keyword>
<feature type="domain" description="HTH lysR-type" evidence="5">
    <location>
        <begin position="7"/>
        <end position="64"/>
    </location>
</feature>
<dbReference type="EMBL" id="OBML01000015">
    <property type="protein sequence ID" value="SOC26100.1"/>
    <property type="molecule type" value="Genomic_DNA"/>
</dbReference>
<name>A0A285TRA1_9HYPH</name>
<dbReference type="InterPro" id="IPR000847">
    <property type="entry name" value="LysR_HTH_N"/>
</dbReference>
<keyword evidence="4" id="KW-0804">Transcription</keyword>
<dbReference type="InterPro" id="IPR005119">
    <property type="entry name" value="LysR_subst-bd"/>
</dbReference>
<dbReference type="Gene3D" id="3.40.190.10">
    <property type="entry name" value="Periplasmic binding protein-like II"/>
    <property type="match status" value="2"/>
</dbReference>
<comment type="similarity">
    <text evidence="1">Belongs to the LysR transcriptional regulatory family.</text>
</comment>
<keyword evidence="7" id="KW-1185">Reference proteome</keyword>
<dbReference type="RefSeq" id="WP_097176543.1">
    <property type="nucleotide sequence ID" value="NZ_OBML01000015.1"/>
</dbReference>
<evidence type="ECO:0000256" key="1">
    <source>
        <dbReference type="ARBA" id="ARBA00009437"/>
    </source>
</evidence>
<dbReference type="SUPFAM" id="SSF53850">
    <property type="entry name" value="Periplasmic binding protein-like II"/>
    <property type="match status" value="1"/>
</dbReference>
<sequence>MSTGNLPPLNALRALAALAQTGRVGLAADELGVTHAAVSHHLRNLEDWFGIALVRRVGRRVELTPEAERIAEVTRTSLQRIGDVCHDVLETVRRPELSIACVPSFGTRYLIPRLVDFAEVAPNLRLSLLYAQHGLAQDTDISIDWFDTPPLAERHAVRLRLLSGHTRPVCSPAHLAAHGPFDTPQKLAGARLLHDETRKDWRDWLAENGLPQDLAGQGPVFSDFNLLVSAVVAGHGVALCVETMIEAELQRGDLIPLTDTLGSRDRGYWLTATRPPGPAAQRFIEWIAERMSGGVADAPDLGRADTNAPAAP</sequence>
<protein>
    <submittedName>
        <fullName evidence="6">Transcriptional regulator, LysR family</fullName>
    </submittedName>
</protein>
<reference evidence="6 7" key="1">
    <citation type="submission" date="2017-08" db="EMBL/GenBank/DDBJ databases">
        <authorList>
            <person name="de Groot N.N."/>
        </authorList>
    </citation>
    <scope>NUCLEOTIDE SEQUENCE [LARGE SCALE GENOMIC DNA]</scope>
    <source>
        <strain evidence="6 7">USBA 352</strain>
    </source>
</reference>
<dbReference type="Pfam" id="PF00126">
    <property type="entry name" value="HTH_1"/>
    <property type="match status" value="1"/>
</dbReference>
<evidence type="ECO:0000256" key="3">
    <source>
        <dbReference type="ARBA" id="ARBA00023125"/>
    </source>
</evidence>
<evidence type="ECO:0000313" key="7">
    <source>
        <dbReference type="Proteomes" id="UP000219331"/>
    </source>
</evidence>
<dbReference type="OrthoDB" id="9813056at2"/>
<dbReference type="GO" id="GO:0006351">
    <property type="term" value="P:DNA-templated transcription"/>
    <property type="evidence" value="ECO:0007669"/>
    <property type="project" value="TreeGrafter"/>
</dbReference>
<evidence type="ECO:0000259" key="5">
    <source>
        <dbReference type="PROSITE" id="PS50931"/>
    </source>
</evidence>
<accession>A0A285TRA1</accession>
<dbReference type="STRING" id="538381.GCA_001696535_01076"/>
<dbReference type="Gene3D" id="1.10.10.10">
    <property type="entry name" value="Winged helix-like DNA-binding domain superfamily/Winged helix DNA-binding domain"/>
    <property type="match status" value="1"/>
</dbReference>
<dbReference type="GO" id="GO:0043565">
    <property type="term" value="F:sequence-specific DNA binding"/>
    <property type="evidence" value="ECO:0007669"/>
    <property type="project" value="TreeGrafter"/>
</dbReference>
<dbReference type="InterPro" id="IPR036388">
    <property type="entry name" value="WH-like_DNA-bd_sf"/>
</dbReference>
<proteinExistence type="inferred from homology"/>
<keyword evidence="3" id="KW-0238">DNA-binding</keyword>
<dbReference type="InterPro" id="IPR058163">
    <property type="entry name" value="LysR-type_TF_proteobact-type"/>
</dbReference>
<gene>
    <name evidence="6" type="ORF">SAMN05421512_11591</name>
</gene>
<evidence type="ECO:0000256" key="4">
    <source>
        <dbReference type="ARBA" id="ARBA00023163"/>
    </source>
</evidence>
<dbReference type="InterPro" id="IPR036390">
    <property type="entry name" value="WH_DNA-bd_sf"/>
</dbReference>
<dbReference type="CDD" id="cd00090">
    <property type="entry name" value="HTH_ARSR"/>
    <property type="match status" value="1"/>
</dbReference>
<dbReference type="PROSITE" id="PS50931">
    <property type="entry name" value="HTH_LYSR"/>
    <property type="match status" value="1"/>
</dbReference>
<dbReference type="PANTHER" id="PTHR30537:SF79">
    <property type="entry name" value="TRANSCRIPTIONAL REGULATOR-RELATED"/>
    <property type="match status" value="1"/>
</dbReference>
<dbReference type="PANTHER" id="PTHR30537">
    <property type="entry name" value="HTH-TYPE TRANSCRIPTIONAL REGULATOR"/>
    <property type="match status" value="1"/>
</dbReference>
<evidence type="ECO:0000256" key="2">
    <source>
        <dbReference type="ARBA" id="ARBA00023015"/>
    </source>
</evidence>
<dbReference type="GO" id="GO:0003700">
    <property type="term" value="F:DNA-binding transcription factor activity"/>
    <property type="evidence" value="ECO:0007669"/>
    <property type="project" value="InterPro"/>
</dbReference>
<dbReference type="Proteomes" id="UP000219331">
    <property type="component" value="Unassembled WGS sequence"/>
</dbReference>
<dbReference type="Pfam" id="PF03466">
    <property type="entry name" value="LysR_substrate"/>
    <property type="match status" value="1"/>
</dbReference>
<dbReference type="AlphaFoldDB" id="A0A285TRA1"/>
<dbReference type="InterPro" id="IPR011991">
    <property type="entry name" value="ArsR-like_HTH"/>
</dbReference>
<dbReference type="SUPFAM" id="SSF46785">
    <property type="entry name" value="Winged helix' DNA-binding domain"/>
    <property type="match status" value="1"/>
</dbReference>